<organism evidence="3 4">
    <name type="scientific">Taibaiella lutea</name>
    <dbReference type="NCBI Taxonomy" id="2608001"/>
    <lineage>
        <taxon>Bacteria</taxon>
        <taxon>Pseudomonadati</taxon>
        <taxon>Bacteroidota</taxon>
        <taxon>Chitinophagia</taxon>
        <taxon>Chitinophagales</taxon>
        <taxon>Chitinophagaceae</taxon>
        <taxon>Taibaiella</taxon>
    </lineage>
</organism>
<evidence type="ECO:0000313" key="4">
    <source>
        <dbReference type="Proteomes" id="UP000323632"/>
    </source>
</evidence>
<feature type="transmembrane region" description="Helical" evidence="1">
    <location>
        <begin position="72"/>
        <end position="90"/>
    </location>
</feature>
<proteinExistence type="predicted"/>
<evidence type="ECO:0000259" key="2">
    <source>
        <dbReference type="Pfam" id="PF07853"/>
    </source>
</evidence>
<evidence type="ECO:0000313" key="3">
    <source>
        <dbReference type="EMBL" id="KAA5537414.1"/>
    </source>
</evidence>
<keyword evidence="1" id="KW-0812">Transmembrane</keyword>
<feature type="transmembrane region" description="Helical" evidence="1">
    <location>
        <begin position="208"/>
        <end position="231"/>
    </location>
</feature>
<dbReference type="InterPro" id="IPR025962">
    <property type="entry name" value="SdpI/YhfL"/>
</dbReference>
<dbReference type="PIRSF" id="PIRSF038959">
    <property type="entry name" value="SdpI"/>
    <property type="match status" value="1"/>
</dbReference>
<keyword evidence="1" id="KW-1133">Transmembrane helix</keyword>
<feature type="domain" description="DUF1648" evidence="2">
    <location>
        <begin position="33"/>
        <end position="77"/>
    </location>
</feature>
<reference evidence="3 4" key="1">
    <citation type="submission" date="2019-09" db="EMBL/GenBank/DDBJ databases">
        <title>Genome sequence and assembly of Taibaiella sp.</title>
        <authorList>
            <person name="Chhetri G."/>
        </authorList>
    </citation>
    <scope>NUCLEOTIDE SEQUENCE [LARGE SCALE GENOMIC DNA]</scope>
    <source>
        <strain evidence="3 4">KVB11</strain>
    </source>
</reference>
<dbReference type="Proteomes" id="UP000323632">
    <property type="component" value="Unassembled WGS sequence"/>
</dbReference>
<gene>
    <name evidence="3" type="ORF">F0919_06990</name>
</gene>
<protein>
    <submittedName>
        <fullName evidence="3">DUF1648 domain-containing protein</fullName>
    </submittedName>
</protein>
<name>A0A5M6CQH7_9BACT</name>
<accession>A0A5M6CQH7</accession>
<feature type="transmembrane region" description="Helical" evidence="1">
    <location>
        <begin position="183"/>
        <end position="202"/>
    </location>
</feature>
<dbReference type="PANTHER" id="PTHR37810">
    <property type="entry name" value="IMMUNITY PROTEIN SDPI"/>
    <property type="match status" value="1"/>
</dbReference>
<feature type="transmembrane region" description="Helical" evidence="1">
    <location>
        <begin position="29"/>
        <end position="47"/>
    </location>
</feature>
<keyword evidence="1" id="KW-0472">Membrane</keyword>
<dbReference type="PANTHER" id="PTHR37810:SF5">
    <property type="entry name" value="IMMUNITY PROTEIN SDPI"/>
    <property type="match status" value="1"/>
</dbReference>
<feature type="transmembrane region" description="Helical" evidence="1">
    <location>
        <begin position="138"/>
        <end position="157"/>
    </location>
</feature>
<dbReference type="InterPro" id="IPR026272">
    <property type="entry name" value="SdpI"/>
</dbReference>
<dbReference type="Pfam" id="PF13630">
    <property type="entry name" value="SdpI"/>
    <property type="match status" value="1"/>
</dbReference>
<dbReference type="GO" id="GO:0009636">
    <property type="term" value="P:response to toxic substance"/>
    <property type="evidence" value="ECO:0007669"/>
    <property type="project" value="TreeGrafter"/>
</dbReference>
<sequence length="240" mass="27929">MFLNGYYHFGNNLNYLKSIKMKIHFKKEIFYWLLCILPYVFLSWVYASLPQTVPTHFGIDGKANGWSSKESLWFIPASLSLMMYLLFLVIPRIDPKQRLQQGGKFEKIRFIVLLFITAIACITIYISYKQNIGHTGNFLFAGIGLFFAVLGNFFPALKPNYFIGIRSPWALENEIVWKKTHQLAGKIWVVAGLFLAVLPFILNNEVLMNQIFLIVTLSIAFFPFIYSYIIWRQEKKRISA</sequence>
<comment type="caution">
    <text evidence="3">The sequence shown here is derived from an EMBL/GenBank/DDBJ whole genome shotgun (WGS) entry which is preliminary data.</text>
</comment>
<dbReference type="Pfam" id="PF07853">
    <property type="entry name" value="DUF1648"/>
    <property type="match status" value="1"/>
</dbReference>
<evidence type="ECO:0000256" key="1">
    <source>
        <dbReference type="SAM" id="Phobius"/>
    </source>
</evidence>
<dbReference type="InterPro" id="IPR012867">
    <property type="entry name" value="DUF1648"/>
</dbReference>
<feature type="transmembrane region" description="Helical" evidence="1">
    <location>
        <begin position="110"/>
        <end position="126"/>
    </location>
</feature>
<keyword evidence="4" id="KW-1185">Reference proteome</keyword>
<dbReference type="EMBL" id="VWSH01000001">
    <property type="protein sequence ID" value="KAA5537414.1"/>
    <property type="molecule type" value="Genomic_DNA"/>
</dbReference>
<dbReference type="AlphaFoldDB" id="A0A5M6CQH7"/>